<organism evidence="1 2">
    <name type="scientific">Oryzias melastigma</name>
    <name type="common">Marine medaka</name>
    <dbReference type="NCBI Taxonomy" id="30732"/>
    <lineage>
        <taxon>Eukaryota</taxon>
        <taxon>Metazoa</taxon>
        <taxon>Chordata</taxon>
        <taxon>Craniata</taxon>
        <taxon>Vertebrata</taxon>
        <taxon>Euteleostomi</taxon>
        <taxon>Actinopterygii</taxon>
        <taxon>Neopterygii</taxon>
        <taxon>Teleostei</taxon>
        <taxon>Neoteleostei</taxon>
        <taxon>Acanthomorphata</taxon>
        <taxon>Ovalentaria</taxon>
        <taxon>Atherinomorphae</taxon>
        <taxon>Beloniformes</taxon>
        <taxon>Adrianichthyidae</taxon>
        <taxon>Oryziinae</taxon>
        <taxon>Oryzias</taxon>
    </lineage>
</organism>
<dbReference type="AlphaFoldDB" id="A0A834CIY1"/>
<reference evidence="1" key="1">
    <citation type="journal article" name="BMC Genomics">
        <title>Long-read sequencing and de novo genome assembly of marine medaka (Oryzias melastigma).</title>
        <authorList>
            <person name="Liang P."/>
            <person name="Saqib H.S.A."/>
            <person name="Ni X."/>
            <person name="Shen Y."/>
        </authorList>
    </citation>
    <scope>NUCLEOTIDE SEQUENCE</scope>
    <source>
        <strain evidence="1">Bigg-433</strain>
    </source>
</reference>
<dbReference type="EMBL" id="WKFB01000243">
    <property type="protein sequence ID" value="KAF6730227.1"/>
    <property type="molecule type" value="Genomic_DNA"/>
</dbReference>
<evidence type="ECO:0000313" key="2">
    <source>
        <dbReference type="Proteomes" id="UP000646548"/>
    </source>
</evidence>
<dbReference type="Proteomes" id="UP000646548">
    <property type="component" value="Unassembled WGS sequence"/>
</dbReference>
<protein>
    <submittedName>
        <fullName evidence="1">Uncharacterized protein</fullName>
    </submittedName>
</protein>
<name>A0A834CIY1_ORYME</name>
<evidence type="ECO:0000313" key="1">
    <source>
        <dbReference type="EMBL" id="KAF6730227.1"/>
    </source>
</evidence>
<gene>
    <name evidence="1" type="ORF">FQA47_015209</name>
</gene>
<sequence>MLNLANRRTWGIQPWPSCQQNVAVLMRFAQSESTIVSVANRTWTGARPMRRHSKPPL</sequence>
<comment type="caution">
    <text evidence="1">The sequence shown here is derived from an EMBL/GenBank/DDBJ whole genome shotgun (WGS) entry which is preliminary data.</text>
</comment>
<accession>A0A834CIY1</accession>
<proteinExistence type="predicted"/>